<evidence type="ECO:0000256" key="1">
    <source>
        <dbReference type="ARBA" id="ARBA00006018"/>
    </source>
</evidence>
<dbReference type="Pfam" id="PF01455">
    <property type="entry name" value="HupF_HypC"/>
    <property type="match status" value="1"/>
</dbReference>
<proteinExistence type="inferred from homology"/>
<dbReference type="SUPFAM" id="SSF159127">
    <property type="entry name" value="HupF/HypC-like"/>
    <property type="match status" value="1"/>
</dbReference>
<keyword evidence="3" id="KW-1185">Reference proteome</keyword>
<dbReference type="EMBL" id="AP023355">
    <property type="protein sequence ID" value="BCJ33383.1"/>
    <property type="molecule type" value="Genomic_DNA"/>
</dbReference>
<comment type="similarity">
    <text evidence="1">Belongs to the HupF/HypC family.</text>
</comment>
<dbReference type="AlphaFoldDB" id="A0A7R7HVS9"/>
<dbReference type="Proteomes" id="UP000611640">
    <property type="component" value="Chromosome"/>
</dbReference>
<evidence type="ECO:0008006" key="4">
    <source>
        <dbReference type="Google" id="ProtNLM"/>
    </source>
</evidence>
<dbReference type="RefSeq" id="WP_203960282.1">
    <property type="nucleotide sequence ID" value="NZ_AP023355.1"/>
</dbReference>
<dbReference type="InterPro" id="IPR001109">
    <property type="entry name" value="Hydrogenase_HupF/HypC"/>
</dbReference>
<dbReference type="Gene3D" id="2.30.30.140">
    <property type="match status" value="1"/>
</dbReference>
<gene>
    <name evidence="2" type="ORF">Athai_08860</name>
</gene>
<sequence>MCLTQIGQVVDVLDDERAEVELGGQVRVVPLTAVDDPVRVGDQLLIQCGLAVARISPPEADQLARAARAAGESR</sequence>
<name>A0A7R7HVS9_9ACTN</name>
<evidence type="ECO:0000313" key="2">
    <source>
        <dbReference type="EMBL" id="BCJ33383.1"/>
    </source>
</evidence>
<reference evidence="2 3" key="1">
    <citation type="submission" date="2020-08" db="EMBL/GenBank/DDBJ databases">
        <title>Whole genome shotgun sequence of Actinocatenispora thailandica NBRC 105041.</title>
        <authorList>
            <person name="Komaki H."/>
            <person name="Tamura T."/>
        </authorList>
    </citation>
    <scope>NUCLEOTIDE SEQUENCE [LARGE SCALE GENOMIC DNA]</scope>
    <source>
        <strain evidence="2 3">NBRC 105041</strain>
    </source>
</reference>
<accession>A0A7R7HVS9</accession>
<organism evidence="2 3">
    <name type="scientific">Actinocatenispora thailandica</name>
    <dbReference type="NCBI Taxonomy" id="227318"/>
    <lineage>
        <taxon>Bacteria</taxon>
        <taxon>Bacillati</taxon>
        <taxon>Actinomycetota</taxon>
        <taxon>Actinomycetes</taxon>
        <taxon>Micromonosporales</taxon>
        <taxon>Micromonosporaceae</taxon>
        <taxon>Actinocatenispora</taxon>
    </lineage>
</organism>
<protein>
    <recommendedName>
        <fullName evidence="4">Hydrogenase assembly protein HupF</fullName>
    </recommendedName>
</protein>
<dbReference type="KEGG" id="atl:Athai_08860"/>
<evidence type="ECO:0000313" key="3">
    <source>
        <dbReference type="Proteomes" id="UP000611640"/>
    </source>
</evidence>